<dbReference type="CDD" id="cd02891">
    <property type="entry name" value="A2M_like"/>
    <property type="match status" value="1"/>
</dbReference>
<comment type="similarity">
    <text evidence="1">Belongs to the protease inhibitor I39 (alpha-2-macroglobulin) family. Bacterial alpha-2-macroglobulin subfamily.</text>
</comment>
<dbReference type="InterPro" id="IPR001599">
    <property type="entry name" value="Macroglobln_a2"/>
</dbReference>
<dbReference type="Proteomes" id="UP000468650">
    <property type="component" value="Unassembled WGS sequence"/>
</dbReference>
<reference evidence="6 7" key="1">
    <citation type="submission" date="2019-09" db="EMBL/GenBank/DDBJ databases">
        <title>Genomes of family Cryomorphaceae.</title>
        <authorList>
            <person name="Bowman J.P."/>
        </authorList>
    </citation>
    <scope>NUCLEOTIDE SEQUENCE [LARGE SCALE GENOMIC DNA]</scope>
    <source>
        <strain evidence="6 7">LMG 25704</strain>
    </source>
</reference>
<accession>A0A6N6RIM5</accession>
<dbReference type="SMART" id="SM01360">
    <property type="entry name" value="A2M"/>
    <property type="match status" value="1"/>
</dbReference>
<dbReference type="GO" id="GO:0004866">
    <property type="term" value="F:endopeptidase inhibitor activity"/>
    <property type="evidence" value="ECO:0007669"/>
    <property type="project" value="InterPro"/>
</dbReference>
<gene>
    <name evidence="6" type="ORF">F8C67_00230</name>
</gene>
<feature type="chain" id="PRO_5026800313" description="Alpha-2-macroglobulin" evidence="3">
    <location>
        <begin position="19"/>
        <end position="1827"/>
    </location>
</feature>
<dbReference type="Pfam" id="PF00207">
    <property type="entry name" value="A2M"/>
    <property type="match status" value="1"/>
</dbReference>
<dbReference type="EMBL" id="WBVO01000001">
    <property type="protein sequence ID" value="KAB2814190.1"/>
    <property type="molecule type" value="Genomic_DNA"/>
</dbReference>
<organism evidence="6 7">
    <name type="scientific">Phaeocystidibacter luteus</name>
    <dbReference type="NCBI Taxonomy" id="911197"/>
    <lineage>
        <taxon>Bacteria</taxon>
        <taxon>Pseudomonadati</taxon>
        <taxon>Bacteroidota</taxon>
        <taxon>Flavobacteriia</taxon>
        <taxon>Flavobacteriales</taxon>
        <taxon>Phaeocystidibacteraceae</taxon>
        <taxon>Phaeocystidibacter</taxon>
    </lineage>
</organism>
<dbReference type="InterPro" id="IPR047565">
    <property type="entry name" value="Alpha-macroglob_thiol-ester_cl"/>
</dbReference>
<dbReference type="PANTHER" id="PTHR40094">
    <property type="entry name" value="ALPHA-2-MACROGLOBULIN HOMOLOG"/>
    <property type="match status" value="1"/>
</dbReference>
<proteinExistence type="inferred from homology"/>
<dbReference type="SMART" id="SM01359">
    <property type="entry name" value="A2M_N_2"/>
    <property type="match status" value="1"/>
</dbReference>
<dbReference type="SMART" id="SM01419">
    <property type="entry name" value="Thiol-ester_cl"/>
    <property type="match status" value="1"/>
</dbReference>
<dbReference type="InterPro" id="IPR013783">
    <property type="entry name" value="Ig-like_fold"/>
</dbReference>
<keyword evidence="2 3" id="KW-0732">Signal</keyword>
<evidence type="ECO:0000256" key="1">
    <source>
        <dbReference type="ARBA" id="ARBA00010556"/>
    </source>
</evidence>
<dbReference type="PANTHER" id="PTHR40094:SF1">
    <property type="entry name" value="UBIQUITIN DOMAIN-CONTAINING PROTEIN"/>
    <property type="match status" value="1"/>
</dbReference>
<evidence type="ECO:0000256" key="3">
    <source>
        <dbReference type="SAM" id="SignalP"/>
    </source>
</evidence>
<dbReference type="Gene3D" id="2.60.40.10">
    <property type="entry name" value="Immunoglobulins"/>
    <property type="match status" value="1"/>
</dbReference>
<dbReference type="Pfam" id="PF07703">
    <property type="entry name" value="A2M_BRD"/>
    <property type="match status" value="1"/>
</dbReference>
<dbReference type="Pfam" id="PF17962">
    <property type="entry name" value="bMG6"/>
    <property type="match status" value="1"/>
</dbReference>
<dbReference type="Pfam" id="PF01835">
    <property type="entry name" value="MG2"/>
    <property type="match status" value="1"/>
</dbReference>
<keyword evidence="7" id="KW-1185">Reference proteome</keyword>
<dbReference type="InterPro" id="IPR041203">
    <property type="entry name" value="Bact_A2M_MG5"/>
</dbReference>
<dbReference type="SUPFAM" id="SSF48239">
    <property type="entry name" value="Terpenoid cyclases/Protein prenyltransferases"/>
    <property type="match status" value="1"/>
</dbReference>
<dbReference type="InterPro" id="IPR008930">
    <property type="entry name" value="Terpenoid_cyclase/PrenylTrfase"/>
</dbReference>
<evidence type="ECO:0000313" key="6">
    <source>
        <dbReference type="EMBL" id="KAB2814190.1"/>
    </source>
</evidence>
<evidence type="ECO:0000256" key="2">
    <source>
        <dbReference type="ARBA" id="ARBA00022729"/>
    </source>
</evidence>
<name>A0A6N6RIM5_9FLAO</name>
<dbReference type="PROSITE" id="PS51257">
    <property type="entry name" value="PROKAR_LIPOPROTEIN"/>
    <property type="match status" value="1"/>
</dbReference>
<dbReference type="Pfam" id="PF17973">
    <property type="entry name" value="bMG10"/>
    <property type="match status" value="1"/>
</dbReference>
<dbReference type="RefSeq" id="WP_151665771.1">
    <property type="nucleotide sequence ID" value="NZ_WBVO01000001.1"/>
</dbReference>
<dbReference type="InterPro" id="IPR002890">
    <property type="entry name" value="MG2"/>
</dbReference>
<dbReference type="InterPro" id="IPR011625">
    <property type="entry name" value="A2M_N_BRD"/>
</dbReference>
<protein>
    <recommendedName>
        <fullName evidence="8">Alpha-2-macroglobulin</fullName>
    </recommendedName>
</protein>
<dbReference type="Gene3D" id="1.50.10.20">
    <property type="match status" value="1"/>
</dbReference>
<evidence type="ECO:0000259" key="4">
    <source>
        <dbReference type="SMART" id="SM01359"/>
    </source>
</evidence>
<evidence type="ECO:0000313" key="7">
    <source>
        <dbReference type="Proteomes" id="UP000468650"/>
    </source>
</evidence>
<sequence>MRHSLRILSILLSLFVLISCDSTPEIPENDPGFSDYIAAHTAGVVSSSSSVQFHLMQDFNPGVEPGTAIEAELIEFEPEIEGTLIWADASTIVFTPAEPLQSGESYAGKFHLGALMEVPSALQTFEFLIQVIEQDFSVLSYQLNSMSNTNTKLNKLEGVVQSADVSNIDELSESITFSGLDGLTAKWETTNQTNRFTFTIDSVERREEGYEVEADFKGEILETMRIPGLAEFTVINVSVEQSPQQLVRVSFSDPLKTGQATQGLFTLNGQDVTSVNIEGSVATLYPSSRLNGEVPLIIREGVKNAMGYSFPKDFTTTVQFEARKPEIKFVDDGNIVPMTGKVSIPFQAVGLKAVDVRVYKIYTSNVHQFLQVNSLDGSNELRRVARPIHQQRVDLTGEGINYSEWTSFAIDLDKMIQRDPGAIYRIELSFRKSYSLYPCSEDETNAMSTSDDGGYEPNPDQFYAHYNDYYYVQGYDYRERDNPCHVSYYNSSRIIRKNVLATDLGLIVKGNDGDYEAYVTSLTNATGISGAEVVFFNYQGLEIAKATTNGDGVARINMDGVPFRAEARKGGQRAYLTLETSRALSVSNFDVSGVDVSDGIQAFMYGERGVWRPGDTVFLNAILNDKANPLPENHPLTLTVFNPEGKQIYRTTARRGTNTIFDFPFVTSREALTGSYRAQLTVGGKSFTKYLSIETILPNRYDIEVEATDEVVVAGTQSYLDVHAEWLTGAKASGAKVTMEGRLTRDYGAFSEFEGYTFFDQTRDVPNLSNHQFFDGSLDQEGNARVLPQLGNLRYAPGMLRLNIGTRVFEPGGRFSINSTSVQVAPFTSFVGVKMPETNDYGYLETEKKHTLQIRTLTPKGELTDGRVRVTISRVHWSWWWSARRGRSTYLNSDSKELIQSQTIEVEGGKGQMTFEIADNYWGRMLVEVEDLNSGHRTTSLAYIDWGYGRDRSGRGGGESVSILNVQTDKEKYNVGDVAKISVPSSAGGRLVLSIEDGTHQLMDKFVQTKDGMTVYELKITEEMAPNVFAHAMVIQPHDQTANDLPIRLYGIVPIMVEDPATHLTPVIEAPEKVRPESTFDVTVSEKDGKEMEYTIALVDEGLLGLTGFQTPDPWKYFYAKRSLGVRTWDMYDLVMNSFSGKIARMLAVGGDAALNPENEQNADRFKPVVIHLGPFKLNARQTAKHTVTLPNYIGRLRVMVVAGSDEEAYGQSFDNIRVVQPLMAQLTLPRVLGPGEHVSIPVTVFAMENNIRDVEVKLNTTGNLRLTDGTQRVRFTETGQKTIYFEADVPEALGLAKVTMVATSGRERSTDEIEISVRSPLQMQTQEFIIDVDKNETVEHAAAPFGVGESNSLVVEISSLPSVNLGDRLNYLIGYPHGCLEQTTSKCFAQLYLADWVELTTDQKGDAERFIREGIAKLRRMQMPSGGFRYWPSSNGADPWGSTYAGHFIIAAEKVGYNLPAGMKDGYLRFASQQAKSWNSSSYYTYNNDFNQAYRLYVLALAGKPEIGAMNRLRNKSTVSRQAALRLAAAFALVNEPDIAKEILAKEWSRPDANYYYYCYGSSTRDLAMQLETMNAIGNRSEALRLSRELAEKLNEGYQSTQSIAYSLFSLGQIYKESSSKLEVDVTINGELNQVNTDNAVVRIPIEDFETVQNIKVTNLRDAPIYTRILRSGVPHYGEEVPYSDRVDMTISYIDPNTNAPLDVSKLKIGTPIRAVVVLNRQYSSRDYDNLALTQIFPSGWEISNQRMMVTSGTGGNNLDYQDIRDDRVLSYFSMYRSYNSTVTITVDLTATYPGKWYLPPTTLEAMYNDAVKASNAGRWVEVVNE</sequence>
<evidence type="ECO:0008006" key="8">
    <source>
        <dbReference type="Google" id="ProtNLM"/>
    </source>
</evidence>
<feature type="domain" description="Alpha-2-macroglobulin" evidence="5">
    <location>
        <begin position="1169"/>
        <end position="1259"/>
    </location>
</feature>
<feature type="signal peptide" evidence="3">
    <location>
        <begin position="1"/>
        <end position="18"/>
    </location>
</feature>
<dbReference type="InterPro" id="IPR021868">
    <property type="entry name" value="Alpha_2_Macroglob_MG3"/>
</dbReference>
<dbReference type="OrthoDB" id="9767116at2"/>
<dbReference type="Gene3D" id="2.60.40.1930">
    <property type="match status" value="1"/>
</dbReference>
<dbReference type="InterPro" id="IPR041246">
    <property type="entry name" value="Bact_MG10"/>
</dbReference>
<feature type="domain" description="Alpha-2-macroglobulin bait region" evidence="4">
    <location>
        <begin position="964"/>
        <end position="1106"/>
    </location>
</feature>
<evidence type="ECO:0000259" key="5">
    <source>
        <dbReference type="SMART" id="SM01360"/>
    </source>
</evidence>
<dbReference type="Pfam" id="PF17972">
    <property type="entry name" value="bMG5"/>
    <property type="match status" value="1"/>
</dbReference>
<dbReference type="Pfam" id="PF11974">
    <property type="entry name" value="bMG3"/>
    <property type="match status" value="1"/>
</dbReference>
<dbReference type="InterPro" id="IPR041462">
    <property type="entry name" value="Bact_A2M_MG6"/>
</dbReference>
<dbReference type="InterPro" id="IPR051802">
    <property type="entry name" value="YfhM-like"/>
</dbReference>
<comment type="caution">
    <text evidence="6">The sequence shown here is derived from an EMBL/GenBank/DDBJ whole genome shotgun (WGS) entry which is preliminary data.</text>
</comment>